<protein>
    <recommendedName>
        <fullName evidence="7">Acyl carrier protein</fullName>
        <shortName evidence="7">ACP</shortName>
    </recommendedName>
</protein>
<accession>A0A9D9HSW2</accession>
<comment type="similarity">
    <text evidence="7">Belongs to the acyl carrier protein (ACP) family.</text>
</comment>
<dbReference type="EMBL" id="JADIMG010000035">
    <property type="protein sequence ID" value="MBO8459385.1"/>
    <property type="molecule type" value="Genomic_DNA"/>
</dbReference>
<sequence>MTLEEIMEKASVVLAEEFEIDVADITPDASLKETLGLDSLDLVDVVVLIEQNFGVTLTGQDFVGIKTFENFYELLNRKING</sequence>
<dbReference type="PROSITE" id="PS00012">
    <property type="entry name" value="PHOSPHOPANTETHEINE"/>
    <property type="match status" value="1"/>
</dbReference>
<evidence type="ECO:0000313" key="10">
    <source>
        <dbReference type="Proteomes" id="UP000823641"/>
    </source>
</evidence>
<keyword evidence="1 7" id="KW-0596">Phosphopantetheine</keyword>
<dbReference type="PROSITE" id="PS50075">
    <property type="entry name" value="CARRIER"/>
    <property type="match status" value="1"/>
</dbReference>
<feature type="modified residue" description="O-(pantetheine 4'-phosphoryl)serine" evidence="7">
    <location>
        <position position="39"/>
    </location>
</feature>
<dbReference type="Proteomes" id="UP000823641">
    <property type="component" value="Unassembled WGS sequence"/>
</dbReference>
<dbReference type="AlphaFoldDB" id="A0A9D9HSW2"/>
<dbReference type="SUPFAM" id="SSF47336">
    <property type="entry name" value="ACP-like"/>
    <property type="match status" value="1"/>
</dbReference>
<evidence type="ECO:0000256" key="2">
    <source>
        <dbReference type="ARBA" id="ARBA00022516"/>
    </source>
</evidence>
<dbReference type="Pfam" id="PF00550">
    <property type="entry name" value="PP-binding"/>
    <property type="match status" value="1"/>
</dbReference>
<comment type="PTM">
    <text evidence="7">4'-phosphopantetheine is transferred from CoA to a specific serine of apo-ACP by AcpS. This modification is essential for activity because fatty acids are bound in thioester linkage to the sulfhydryl of the prosthetic group.</text>
</comment>
<evidence type="ECO:0000256" key="4">
    <source>
        <dbReference type="ARBA" id="ARBA00022832"/>
    </source>
</evidence>
<keyword evidence="2 7" id="KW-0444">Lipid biosynthesis</keyword>
<comment type="subcellular location">
    <subcellularLocation>
        <location evidence="7">Cytoplasm</location>
    </subcellularLocation>
</comment>
<evidence type="ECO:0000256" key="5">
    <source>
        <dbReference type="ARBA" id="ARBA00023098"/>
    </source>
</evidence>
<keyword evidence="4 7" id="KW-0276">Fatty acid metabolism</keyword>
<proteinExistence type="inferred from homology"/>
<evidence type="ECO:0000256" key="6">
    <source>
        <dbReference type="ARBA" id="ARBA00023160"/>
    </source>
</evidence>
<dbReference type="GO" id="GO:0000036">
    <property type="term" value="F:acyl carrier activity"/>
    <property type="evidence" value="ECO:0007669"/>
    <property type="project" value="UniProtKB-UniRule"/>
</dbReference>
<dbReference type="InterPro" id="IPR009081">
    <property type="entry name" value="PP-bd_ACP"/>
</dbReference>
<keyword evidence="5 7" id="KW-0443">Lipid metabolism</keyword>
<dbReference type="InterPro" id="IPR003231">
    <property type="entry name" value="ACP"/>
</dbReference>
<name>A0A9D9HSW2_9BACT</name>
<organism evidence="9 10">
    <name type="scientific">Candidatus Gallipaludibacter merdavium</name>
    <dbReference type="NCBI Taxonomy" id="2840839"/>
    <lineage>
        <taxon>Bacteria</taxon>
        <taxon>Pseudomonadati</taxon>
        <taxon>Bacteroidota</taxon>
        <taxon>Bacteroidia</taxon>
        <taxon>Bacteroidales</taxon>
        <taxon>Candidatus Gallipaludibacter</taxon>
    </lineage>
</organism>
<dbReference type="InterPro" id="IPR006162">
    <property type="entry name" value="Ppantetheine_attach_site"/>
</dbReference>
<comment type="pathway">
    <text evidence="7">Lipid metabolism; fatty acid biosynthesis.</text>
</comment>
<keyword evidence="7" id="KW-0963">Cytoplasm</keyword>
<comment type="caution">
    <text evidence="9">The sequence shown here is derived from an EMBL/GenBank/DDBJ whole genome shotgun (WGS) entry which is preliminary data.</text>
</comment>
<dbReference type="GO" id="GO:0005737">
    <property type="term" value="C:cytoplasm"/>
    <property type="evidence" value="ECO:0007669"/>
    <property type="project" value="UniProtKB-SubCell"/>
</dbReference>
<dbReference type="HAMAP" id="MF_01217">
    <property type="entry name" value="Acyl_carrier"/>
    <property type="match status" value="1"/>
</dbReference>
<dbReference type="InterPro" id="IPR036736">
    <property type="entry name" value="ACP-like_sf"/>
</dbReference>
<evidence type="ECO:0000313" key="9">
    <source>
        <dbReference type="EMBL" id="MBO8459385.1"/>
    </source>
</evidence>
<gene>
    <name evidence="7" type="primary">acpP</name>
    <name evidence="9" type="ORF">IAA73_03515</name>
</gene>
<evidence type="ECO:0000256" key="1">
    <source>
        <dbReference type="ARBA" id="ARBA00022450"/>
    </source>
</evidence>
<feature type="domain" description="Carrier" evidence="8">
    <location>
        <begin position="4"/>
        <end position="79"/>
    </location>
</feature>
<reference evidence="9" key="2">
    <citation type="journal article" date="2021" name="PeerJ">
        <title>Extensive microbial diversity within the chicken gut microbiome revealed by metagenomics and culture.</title>
        <authorList>
            <person name="Gilroy R."/>
            <person name="Ravi A."/>
            <person name="Getino M."/>
            <person name="Pursley I."/>
            <person name="Horton D.L."/>
            <person name="Alikhan N.F."/>
            <person name="Baker D."/>
            <person name="Gharbi K."/>
            <person name="Hall N."/>
            <person name="Watson M."/>
            <person name="Adriaenssens E.M."/>
            <person name="Foster-Nyarko E."/>
            <person name="Jarju S."/>
            <person name="Secka A."/>
            <person name="Antonio M."/>
            <person name="Oren A."/>
            <person name="Chaudhuri R.R."/>
            <person name="La Ragione R."/>
            <person name="Hildebrand F."/>
            <person name="Pallen M.J."/>
        </authorList>
    </citation>
    <scope>NUCLEOTIDE SEQUENCE</scope>
    <source>
        <strain evidence="9">G3-3990</strain>
    </source>
</reference>
<evidence type="ECO:0000259" key="8">
    <source>
        <dbReference type="PROSITE" id="PS50075"/>
    </source>
</evidence>
<comment type="function">
    <text evidence="7">Carrier of the growing fatty acid chain in fatty acid biosynthesis.</text>
</comment>
<keyword evidence="3 7" id="KW-0597">Phosphoprotein</keyword>
<reference evidence="9" key="1">
    <citation type="submission" date="2020-10" db="EMBL/GenBank/DDBJ databases">
        <authorList>
            <person name="Gilroy R."/>
        </authorList>
    </citation>
    <scope>NUCLEOTIDE SEQUENCE</scope>
    <source>
        <strain evidence="9">G3-3990</strain>
    </source>
</reference>
<keyword evidence="6 7" id="KW-0275">Fatty acid biosynthesis</keyword>
<evidence type="ECO:0000256" key="3">
    <source>
        <dbReference type="ARBA" id="ARBA00022553"/>
    </source>
</evidence>
<dbReference type="Gene3D" id="1.10.1200.10">
    <property type="entry name" value="ACP-like"/>
    <property type="match status" value="1"/>
</dbReference>
<evidence type="ECO:0000256" key="7">
    <source>
        <dbReference type="HAMAP-Rule" id="MF_01217"/>
    </source>
</evidence>